<accession>A0A6J4RC53</accession>
<dbReference type="EMBL" id="CADCVH010000098">
    <property type="protein sequence ID" value="CAA9467176.1"/>
    <property type="molecule type" value="Genomic_DNA"/>
</dbReference>
<dbReference type="AlphaFoldDB" id="A0A6J4RC53"/>
<organism evidence="2">
    <name type="scientific">uncultured Rubrobacteraceae bacterium</name>
    <dbReference type="NCBI Taxonomy" id="349277"/>
    <lineage>
        <taxon>Bacteria</taxon>
        <taxon>Bacillati</taxon>
        <taxon>Actinomycetota</taxon>
        <taxon>Rubrobacteria</taxon>
        <taxon>Rubrobacterales</taxon>
        <taxon>Rubrobacteraceae</taxon>
        <taxon>environmental samples</taxon>
    </lineage>
</organism>
<feature type="region of interest" description="Disordered" evidence="1">
    <location>
        <begin position="152"/>
        <end position="302"/>
    </location>
</feature>
<feature type="compositionally biased region" description="Low complexity" evidence="1">
    <location>
        <begin position="171"/>
        <end position="181"/>
    </location>
</feature>
<feature type="compositionally biased region" description="Basic residues" evidence="1">
    <location>
        <begin position="198"/>
        <end position="207"/>
    </location>
</feature>
<protein>
    <submittedName>
        <fullName evidence="2">Transcriptional regulator, AraC family</fullName>
    </submittedName>
</protein>
<feature type="non-terminal residue" evidence="2">
    <location>
        <position position="302"/>
    </location>
</feature>
<feature type="compositionally biased region" description="Basic residues" evidence="1">
    <location>
        <begin position="79"/>
        <end position="93"/>
    </location>
</feature>
<feature type="non-terminal residue" evidence="2">
    <location>
        <position position="1"/>
    </location>
</feature>
<gene>
    <name evidence="2" type="ORF">AVDCRST_MAG02-3246</name>
</gene>
<name>A0A6J4RC53_9ACTN</name>
<feature type="region of interest" description="Disordered" evidence="1">
    <location>
        <begin position="67"/>
        <end position="108"/>
    </location>
</feature>
<feature type="compositionally biased region" description="Basic residues" evidence="1">
    <location>
        <begin position="152"/>
        <end position="163"/>
    </location>
</feature>
<feature type="region of interest" description="Disordered" evidence="1">
    <location>
        <begin position="1"/>
        <end position="55"/>
    </location>
</feature>
<sequence length="302" mass="31245">GREKGSGRTGRRAARPHIRGGARGAARERSEVPPPWASPGRAAGTSPHPRLPNTRLLRWGRRFAAAGAAGMGGGGGGRVRYRPGRGNRGRLRGGRGLEGILPGRGPGGPGPGRLPLLARPPAALPLRGGRGRGGAAPEGAARGSGLVVRTLRGPRRRAPRKAGRLPGGGPLAPDAAPRGGVAPRGGRRGRPQAQGRTPARRCLRLHRGALPGADLAQGRGQGGRPLAGAPHHGRRAQDGEDGPWVDHRAPHGRGAAPPGRDRPVGGGGRSQGGIRGRWLLREDLRARPRHHPARLASRRPPV</sequence>
<feature type="compositionally biased region" description="Gly residues" evidence="1">
    <location>
        <begin position="94"/>
        <end position="108"/>
    </location>
</feature>
<feature type="compositionally biased region" description="Gly residues" evidence="1">
    <location>
        <begin position="69"/>
        <end position="78"/>
    </location>
</feature>
<feature type="compositionally biased region" description="Basic residues" evidence="1">
    <location>
        <begin position="287"/>
        <end position="302"/>
    </location>
</feature>
<reference evidence="2" key="1">
    <citation type="submission" date="2020-02" db="EMBL/GenBank/DDBJ databases">
        <authorList>
            <person name="Meier V. D."/>
        </authorList>
    </citation>
    <scope>NUCLEOTIDE SEQUENCE</scope>
    <source>
        <strain evidence="2">AVDCRST_MAG02</strain>
    </source>
</reference>
<proteinExistence type="predicted"/>
<feature type="compositionally biased region" description="Gly residues" evidence="1">
    <location>
        <begin position="264"/>
        <end position="275"/>
    </location>
</feature>
<evidence type="ECO:0000256" key="1">
    <source>
        <dbReference type="SAM" id="MobiDB-lite"/>
    </source>
</evidence>
<feature type="compositionally biased region" description="Basic residues" evidence="1">
    <location>
        <begin position="9"/>
        <end position="20"/>
    </location>
</feature>
<evidence type="ECO:0000313" key="2">
    <source>
        <dbReference type="EMBL" id="CAA9467176.1"/>
    </source>
</evidence>